<organism evidence="5 6">
    <name type="scientific">Aquimarina aggregata</name>
    <dbReference type="NCBI Taxonomy" id="1642818"/>
    <lineage>
        <taxon>Bacteria</taxon>
        <taxon>Pseudomonadati</taxon>
        <taxon>Bacteroidota</taxon>
        <taxon>Flavobacteriia</taxon>
        <taxon>Flavobacteriales</taxon>
        <taxon>Flavobacteriaceae</taxon>
        <taxon>Aquimarina</taxon>
    </lineage>
</organism>
<dbReference type="PROSITE" id="PS50005">
    <property type="entry name" value="TPR"/>
    <property type="match status" value="4"/>
</dbReference>
<keyword evidence="4" id="KW-0732">Signal</keyword>
<name>A0A162CTW3_9FLAO</name>
<reference evidence="5 6" key="1">
    <citation type="submission" date="2016-01" db="EMBL/GenBank/DDBJ databases">
        <title>The draft genome sequence of Aquimarina sp. RZW4-3-2.</title>
        <authorList>
            <person name="Wang Y."/>
        </authorList>
    </citation>
    <scope>NUCLEOTIDE SEQUENCE [LARGE SCALE GENOMIC DNA]</scope>
    <source>
        <strain evidence="5 6">RZW4-3-2</strain>
    </source>
</reference>
<comment type="caution">
    <text evidence="5">The sequence shown here is derived from an EMBL/GenBank/DDBJ whole genome shotgun (WGS) entry which is preliminary data.</text>
</comment>
<gene>
    <name evidence="5" type="ORF">AWE51_23795</name>
</gene>
<sequence>MKGNYFLVLILTALLGKIAPIKAQSSTVVEADKLFQLGDYTNAIKKYENVTPNTNYTFLQIARAHKAIGTYDDALNFYSKAIDIDSESTIALFEYGKLLITTKKFVKADSIFGGLIYKYPKNPNFQYQLGLVKEIRKDSTAINYYQNAFNLDNSHQKSCYKISKHFLSLRAYDSVVKYANTGLSYYNNNVELISILGQNYYKKEHFDKAIPYFLKLLKLNFKNEFIYRMLATSYHKEYEYQEALKYYGILLNYDDKNPKLYYTIAELYSQTKNYAEAQKYYHIAITLLDYSLDKEYHNLAMNYRHQEKWKEAITFMKKSLKENPESLRSQYQLAIFADAYYKDPKTKLSYYTKYMEKFGEKENTSVKNQKRTFKSFFEEKVKKRITQLKKEIESTKIESNSN</sequence>
<evidence type="ECO:0000256" key="1">
    <source>
        <dbReference type="ARBA" id="ARBA00022737"/>
    </source>
</evidence>
<dbReference type="RefSeq" id="WP_066313120.1">
    <property type="nucleotide sequence ID" value="NZ_LQRT01000008.1"/>
</dbReference>
<dbReference type="InterPro" id="IPR011990">
    <property type="entry name" value="TPR-like_helical_dom_sf"/>
</dbReference>
<dbReference type="Pfam" id="PF13181">
    <property type="entry name" value="TPR_8"/>
    <property type="match status" value="3"/>
</dbReference>
<dbReference type="SUPFAM" id="SSF48452">
    <property type="entry name" value="TPR-like"/>
    <property type="match status" value="1"/>
</dbReference>
<dbReference type="InterPro" id="IPR019734">
    <property type="entry name" value="TPR_rpt"/>
</dbReference>
<protein>
    <submittedName>
        <fullName evidence="5">Uncharacterized protein</fullName>
    </submittedName>
</protein>
<evidence type="ECO:0000313" key="5">
    <source>
        <dbReference type="EMBL" id="KZS40979.1"/>
    </source>
</evidence>
<dbReference type="EMBL" id="LQRT01000008">
    <property type="protein sequence ID" value="KZS40979.1"/>
    <property type="molecule type" value="Genomic_DNA"/>
</dbReference>
<dbReference type="SMART" id="SM00028">
    <property type="entry name" value="TPR"/>
    <property type="match status" value="6"/>
</dbReference>
<keyword evidence="6" id="KW-1185">Reference proteome</keyword>
<accession>A0A162CTW3</accession>
<evidence type="ECO:0000313" key="6">
    <source>
        <dbReference type="Proteomes" id="UP000076715"/>
    </source>
</evidence>
<proteinExistence type="predicted"/>
<dbReference type="InterPro" id="IPR013105">
    <property type="entry name" value="TPR_2"/>
</dbReference>
<feature type="signal peptide" evidence="4">
    <location>
        <begin position="1"/>
        <end position="23"/>
    </location>
</feature>
<feature type="repeat" description="TPR" evidence="3">
    <location>
        <begin position="293"/>
        <end position="326"/>
    </location>
</feature>
<evidence type="ECO:0000256" key="3">
    <source>
        <dbReference type="PROSITE-ProRule" id="PRU00339"/>
    </source>
</evidence>
<dbReference type="PANTHER" id="PTHR44943">
    <property type="entry name" value="CELLULOSE SYNTHASE OPERON PROTEIN C"/>
    <property type="match status" value="1"/>
</dbReference>
<feature type="repeat" description="TPR" evidence="3">
    <location>
        <begin position="55"/>
        <end position="88"/>
    </location>
</feature>
<dbReference type="InterPro" id="IPR051685">
    <property type="entry name" value="Ycf3/AcsC/BcsC/TPR_MFPF"/>
</dbReference>
<evidence type="ECO:0000256" key="2">
    <source>
        <dbReference type="ARBA" id="ARBA00022803"/>
    </source>
</evidence>
<dbReference type="Pfam" id="PF07719">
    <property type="entry name" value="TPR_2"/>
    <property type="match status" value="1"/>
</dbReference>
<dbReference type="Proteomes" id="UP000076715">
    <property type="component" value="Unassembled WGS sequence"/>
</dbReference>
<dbReference type="Gene3D" id="1.25.40.10">
    <property type="entry name" value="Tetratricopeptide repeat domain"/>
    <property type="match status" value="3"/>
</dbReference>
<keyword evidence="2 3" id="KW-0802">TPR repeat</keyword>
<dbReference type="AlphaFoldDB" id="A0A162CTW3"/>
<feature type="chain" id="PRO_5007832860" evidence="4">
    <location>
        <begin position="24"/>
        <end position="402"/>
    </location>
</feature>
<feature type="repeat" description="TPR" evidence="3">
    <location>
        <begin position="190"/>
        <end position="223"/>
    </location>
</feature>
<dbReference type="OrthoDB" id="9810596at2"/>
<evidence type="ECO:0000256" key="4">
    <source>
        <dbReference type="SAM" id="SignalP"/>
    </source>
</evidence>
<dbReference type="PANTHER" id="PTHR44943:SF8">
    <property type="entry name" value="TPR REPEAT-CONTAINING PROTEIN MJ0263"/>
    <property type="match status" value="1"/>
</dbReference>
<keyword evidence="1" id="KW-0677">Repeat</keyword>
<dbReference type="STRING" id="1642818.AWE51_23795"/>
<feature type="repeat" description="TPR" evidence="3">
    <location>
        <begin position="258"/>
        <end position="291"/>
    </location>
</feature>